<evidence type="ECO:0000256" key="2">
    <source>
        <dbReference type="ARBA" id="ARBA00022801"/>
    </source>
</evidence>
<dbReference type="PANTHER" id="PTHR32494">
    <property type="entry name" value="ALLANTOATE DEIMINASE-RELATED"/>
    <property type="match status" value="1"/>
</dbReference>
<dbReference type="Gene3D" id="3.40.630.10">
    <property type="entry name" value="Zn peptidases"/>
    <property type="match status" value="1"/>
</dbReference>
<organism evidence="3 4">
    <name type="scientific">Sulfobacillus thermotolerans</name>
    <dbReference type="NCBI Taxonomy" id="338644"/>
    <lineage>
        <taxon>Bacteria</taxon>
        <taxon>Bacillati</taxon>
        <taxon>Bacillota</taxon>
        <taxon>Clostridia</taxon>
        <taxon>Eubacteriales</taxon>
        <taxon>Clostridiales Family XVII. Incertae Sedis</taxon>
        <taxon>Sulfobacillus</taxon>
    </lineage>
</organism>
<dbReference type="CDD" id="cd03884">
    <property type="entry name" value="M20_bAS"/>
    <property type="match status" value="1"/>
</dbReference>
<dbReference type="InterPro" id="IPR010158">
    <property type="entry name" value="Amidase_Cbmase"/>
</dbReference>
<dbReference type="SUPFAM" id="SSF53187">
    <property type="entry name" value="Zn-dependent exopeptidases"/>
    <property type="match status" value="1"/>
</dbReference>
<evidence type="ECO:0000256" key="1">
    <source>
        <dbReference type="ARBA" id="ARBA00006153"/>
    </source>
</evidence>
<dbReference type="PANTHER" id="PTHR32494:SF5">
    <property type="entry name" value="ALLANTOATE AMIDOHYDROLASE"/>
    <property type="match status" value="1"/>
</dbReference>
<dbReference type="InterPro" id="IPR036264">
    <property type="entry name" value="Bact_exopeptidase_dim_dom"/>
</dbReference>
<accession>A0ABM6RSH5</accession>
<evidence type="ECO:0000313" key="3">
    <source>
        <dbReference type="EMBL" id="AUW94295.1"/>
    </source>
</evidence>
<evidence type="ECO:0008006" key="5">
    <source>
        <dbReference type="Google" id="ProtNLM"/>
    </source>
</evidence>
<proteinExistence type="inferred from homology"/>
<dbReference type="SUPFAM" id="SSF55031">
    <property type="entry name" value="Bacterial exopeptidase dimerisation domain"/>
    <property type="match status" value="1"/>
</dbReference>
<dbReference type="Gene3D" id="3.30.70.360">
    <property type="match status" value="1"/>
</dbReference>
<reference evidence="3 4" key="1">
    <citation type="journal article" date="2019" name="Sci. Rep.">
        <title>Sulfobacillus thermotolerans: new insights into resistance and metabolic capacities of acidophilic chemolithotrophs.</title>
        <authorList>
            <person name="Panyushkina A.E."/>
            <person name="Babenko V.V."/>
            <person name="Nikitina A.S."/>
            <person name="Selezneva O.V."/>
            <person name="Tsaplina I.A."/>
            <person name="Letarova M.A."/>
            <person name="Kostryukova E.S."/>
            <person name="Letarov A.V."/>
        </authorList>
    </citation>
    <scope>NUCLEOTIDE SEQUENCE [LARGE SCALE GENOMIC DNA]</scope>
    <source>
        <strain evidence="3 4">Kr1</strain>
    </source>
</reference>
<dbReference type="PIRSF" id="PIRSF001235">
    <property type="entry name" value="Amidase_carbamoylase"/>
    <property type="match status" value="1"/>
</dbReference>
<evidence type="ECO:0000313" key="4">
    <source>
        <dbReference type="Proteomes" id="UP000325292"/>
    </source>
</evidence>
<sequence length="413" mass="45031">MSEISSQRLLSRIEQLRVIGEDPQGGITRPFGSTAEIDARQWFVSEAQQAGLSLHVDAAGNIWARYPGKRPGVLAVGSHLDTVPHGGAYDGALGVLMALEAIQSLKESGYAPEHTLAVLVFTGEEPNAFRLSTLGSRLLTGVLSWEDIVSVTDDEGRPVMKALEDAGASPDAYDLSLDDVRGFVEPHIEQGPRLQDSGEVLGVVSTITGIIRHAVTLVGEQNHAGTTPWALRRDSVQAFAQVMMIFQQWLARYAGRVTGTVGFVDVYPNAVNIVPSRVEFIVEWRSPDLDLLQQVAQGYWEAVEAWSRTHQITASRHVILNQPPSPMDQSVQTLLAETIAHHGMAAPVMASWAGHDAAHMARRVPTGMLFIRNNGKSHCPDEDCAQDDILAAQQVLTDFLVQWDETLAKEGIR</sequence>
<keyword evidence="2" id="KW-0378">Hydrolase</keyword>
<name>A0ABM6RSH5_9FIRM</name>
<dbReference type="InterPro" id="IPR001261">
    <property type="entry name" value="ArgE/DapE_CS"/>
</dbReference>
<protein>
    <recommendedName>
        <fullName evidence="5">Zn-dependent hydrolase</fullName>
    </recommendedName>
</protein>
<dbReference type="Proteomes" id="UP000325292">
    <property type="component" value="Chromosome"/>
</dbReference>
<comment type="similarity">
    <text evidence="1">Belongs to the peptidase M20 family.</text>
</comment>
<dbReference type="PROSITE" id="PS00758">
    <property type="entry name" value="ARGE_DAPE_CPG2_1"/>
    <property type="match status" value="1"/>
</dbReference>
<keyword evidence="4" id="KW-1185">Reference proteome</keyword>
<dbReference type="Pfam" id="PF01546">
    <property type="entry name" value="Peptidase_M20"/>
    <property type="match status" value="1"/>
</dbReference>
<dbReference type="EMBL" id="CP019454">
    <property type="protein sequence ID" value="AUW94295.1"/>
    <property type="molecule type" value="Genomic_DNA"/>
</dbReference>
<gene>
    <name evidence="3" type="ORF">BXT84_10390</name>
</gene>
<dbReference type="NCBIfam" id="TIGR01879">
    <property type="entry name" value="hydantase"/>
    <property type="match status" value="1"/>
</dbReference>
<dbReference type="InterPro" id="IPR002933">
    <property type="entry name" value="Peptidase_M20"/>
</dbReference>